<evidence type="ECO:0000313" key="4">
    <source>
        <dbReference type="Proteomes" id="UP001172101"/>
    </source>
</evidence>
<dbReference type="AlphaFoldDB" id="A0AA40AK46"/>
<gene>
    <name evidence="3" type="ORF">B0T26DRAFT_597822</name>
</gene>
<evidence type="ECO:0000256" key="1">
    <source>
        <dbReference type="SAM" id="MobiDB-lite"/>
    </source>
</evidence>
<dbReference type="Pfam" id="PF26639">
    <property type="entry name" value="Het-6_barrel"/>
    <property type="match status" value="1"/>
</dbReference>
<name>A0AA40AK46_9PEZI</name>
<proteinExistence type="predicted"/>
<evidence type="ECO:0000313" key="3">
    <source>
        <dbReference type="EMBL" id="KAK0717346.1"/>
    </source>
</evidence>
<reference evidence="3" key="1">
    <citation type="submission" date="2023-06" db="EMBL/GenBank/DDBJ databases">
        <title>Genome-scale phylogeny and comparative genomics of the fungal order Sordariales.</title>
        <authorList>
            <consortium name="Lawrence Berkeley National Laboratory"/>
            <person name="Hensen N."/>
            <person name="Bonometti L."/>
            <person name="Westerberg I."/>
            <person name="Brannstrom I.O."/>
            <person name="Guillou S."/>
            <person name="Cros-Aarteil S."/>
            <person name="Calhoun S."/>
            <person name="Haridas S."/>
            <person name="Kuo A."/>
            <person name="Mondo S."/>
            <person name="Pangilinan J."/>
            <person name="Riley R."/>
            <person name="LaButti K."/>
            <person name="Andreopoulos B."/>
            <person name="Lipzen A."/>
            <person name="Chen C."/>
            <person name="Yanf M."/>
            <person name="Daum C."/>
            <person name="Ng V."/>
            <person name="Clum A."/>
            <person name="Steindorff A."/>
            <person name="Ohm R."/>
            <person name="Martin F."/>
            <person name="Silar P."/>
            <person name="Natvig D."/>
            <person name="Lalanne C."/>
            <person name="Gautier V."/>
            <person name="Ament-velasquez S.L."/>
            <person name="Kruys A."/>
            <person name="Hutchinson M.I."/>
            <person name="Powell A.J."/>
            <person name="Barry K."/>
            <person name="Miller A.N."/>
            <person name="Grigoriev I.V."/>
            <person name="Debuchy R."/>
            <person name="Gladieux P."/>
            <person name="Thoren M.H."/>
            <person name="Johannesson H."/>
        </authorList>
    </citation>
    <scope>NUCLEOTIDE SEQUENCE</scope>
    <source>
        <strain evidence="3">SMH2392-1A</strain>
    </source>
</reference>
<sequence length="562" mass="61393">FRLLQIEPAPALGDVLVCSLQHARLSDSPAFEALSYTWGAPGVLSEMQLNGRLVPVQENAAAALRRLRRTTGRRTMWVDAICIDQADAREKEGQLGLMRSIYEQAAQVCVWLGEPADGTAIALLTRPWWTRIWVVQEVVVGSAVIFMVGSDTFTWANIERSLARERKGLNALTGVANASGATEVFGTLLNPELCSIQDENFQLMSRLRSLWATGTFHLSIYDLLFQLRHLQCTNPRDRVFACLGLATAGGRQLGIRPDYTSSTHDLPSWVPNWHAHTHRDAQPLLGWAADALPRYAACGAMEMMEGSGAAVSYRTDADADADVLAVDGLLFDTVTALSPPWHPDASSSPALTRRGAPELAAWEALALDIDYACPYTTPESRAEAFWRTQIADCAAFADRTQAKSWANQRPPSLRSSPDQSSKPHPTDALAHLNVWQLAGMNVDNTHLHWDLHAELRRIEPGFDTAGSENVYATYLARIRAACAHRRLLVTRRGFIGLAPWNAAVGDRVCVLRGGRTVFLLREVDFAGGCEGGGVSGEKRHKLVGEAFVYGIMGGEAVSVAGE</sequence>
<comment type="caution">
    <text evidence="3">The sequence shown here is derived from an EMBL/GenBank/DDBJ whole genome shotgun (WGS) entry which is preliminary data.</text>
</comment>
<dbReference type="InterPro" id="IPR010730">
    <property type="entry name" value="HET"/>
</dbReference>
<dbReference type="PANTHER" id="PTHR24148:SF64">
    <property type="entry name" value="HETEROKARYON INCOMPATIBILITY DOMAIN-CONTAINING PROTEIN"/>
    <property type="match status" value="1"/>
</dbReference>
<dbReference type="InterPro" id="IPR052895">
    <property type="entry name" value="HetReg/Transcr_Mod"/>
</dbReference>
<feature type="domain" description="Heterokaryon incompatibility" evidence="2">
    <location>
        <begin position="31"/>
        <end position="117"/>
    </location>
</feature>
<protein>
    <submittedName>
        <fullName evidence="3">Heterokaryon incompatibility protein-domain-containing protein</fullName>
    </submittedName>
</protein>
<feature type="non-terminal residue" evidence="3">
    <location>
        <position position="562"/>
    </location>
</feature>
<keyword evidence="4" id="KW-1185">Reference proteome</keyword>
<dbReference type="GeneID" id="85318929"/>
<feature type="region of interest" description="Disordered" evidence="1">
    <location>
        <begin position="402"/>
        <end position="425"/>
    </location>
</feature>
<dbReference type="Proteomes" id="UP001172101">
    <property type="component" value="Unassembled WGS sequence"/>
</dbReference>
<feature type="compositionally biased region" description="Polar residues" evidence="1">
    <location>
        <begin position="402"/>
        <end position="423"/>
    </location>
</feature>
<accession>A0AA40AK46</accession>
<dbReference type="RefSeq" id="XP_060296139.1">
    <property type="nucleotide sequence ID" value="XM_060435659.1"/>
</dbReference>
<organism evidence="3 4">
    <name type="scientific">Lasiosphaeria miniovina</name>
    <dbReference type="NCBI Taxonomy" id="1954250"/>
    <lineage>
        <taxon>Eukaryota</taxon>
        <taxon>Fungi</taxon>
        <taxon>Dikarya</taxon>
        <taxon>Ascomycota</taxon>
        <taxon>Pezizomycotina</taxon>
        <taxon>Sordariomycetes</taxon>
        <taxon>Sordariomycetidae</taxon>
        <taxon>Sordariales</taxon>
        <taxon>Lasiosphaeriaceae</taxon>
        <taxon>Lasiosphaeria</taxon>
    </lineage>
</organism>
<evidence type="ECO:0000259" key="2">
    <source>
        <dbReference type="Pfam" id="PF06985"/>
    </source>
</evidence>
<dbReference type="PANTHER" id="PTHR24148">
    <property type="entry name" value="ANKYRIN REPEAT DOMAIN-CONTAINING PROTEIN 39 HOMOLOG-RELATED"/>
    <property type="match status" value="1"/>
</dbReference>
<feature type="non-terminal residue" evidence="3">
    <location>
        <position position="1"/>
    </location>
</feature>
<dbReference type="Pfam" id="PF06985">
    <property type="entry name" value="HET"/>
    <property type="match status" value="1"/>
</dbReference>
<dbReference type="EMBL" id="JAUIRO010000004">
    <property type="protein sequence ID" value="KAK0717346.1"/>
    <property type="molecule type" value="Genomic_DNA"/>
</dbReference>